<evidence type="ECO:0000313" key="1">
    <source>
        <dbReference type="EMBL" id="QDH84591.1"/>
    </source>
</evidence>
<evidence type="ECO:0000313" key="2">
    <source>
        <dbReference type="Proteomes" id="UP000319935"/>
    </source>
</evidence>
<organism evidence="1 2">
    <name type="scientific">Achromobacter phage vB_AxyP_19-32_Axy21</name>
    <dbReference type="NCBI Taxonomy" id="2591045"/>
    <lineage>
        <taxon>Viruses</taxon>
        <taxon>Duplodnaviria</taxon>
        <taxon>Heunggongvirae</taxon>
        <taxon>Uroviricota</taxon>
        <taxon>Caudoviricetes</taxon>
        <taxon>Autographivirales</taxon>
        <taxon>Autoscriptoviridae</taxon>
        <taxon>Axyvirus</taxon>
        <taxon>Axyvirus 1932Axy21</taxon>
    </lineage>
</organism>
<dbReference type="Proteomes" id="UP000319935">
    <property type="component" value="Segment"/>
</dbReference>
<dbReference type="EMBL" id="MK962638">
    <property type="protein sequence ID" value="QDH84591.1"/>
    <property type="molecule type" value="Genomic_DNA"/>
</dbReference>
<sequence length="55" mass="6437">MSAILAFLKGVREFRSSVTTSYDHTETAEGYRLQARYEHGRDLAHCLTLRYWDDV</sequence>
<protein>
    <submittedName>
        <fullName evidence="1">Uncharacterized protein</fullName>
    </submittedName>
</protein>
<accession>A0A514CVT2</accession>
<gene>
    <name evidence="1" type="ORF">Axy21_003</name>
</gene>
<name>A0A514CVT2_9CAUD</name>
<reference evidence="1 2" key="1">
    <citation type="submission" date="2019-05" db="EMBL/GenBank/DDBJ databases">
        <title>Complete genome sequence of sixteen phages from Abidjan, cote d'Ivoire, isolated on a single strain of Achromobacter xylosoxidans.</title>
        <authorList>
            <person name="Essoh C."/>
            <person name="Vernadet J.-P."/>
            <person name="Vergnaud G."/>
            <person name="Pourcel C."/>
        </authorList>
    </citation>
    <scope>NUCLEOTIDE SEQUENCE [LARGE SCALE GENOMIC DNA]</scope>
</reference>
<proteinExistence type="predicted"/>
<keyword evidence="2" id="KW-1185">Reference proteome</keyword>